<feature type="compositionally biased region" description="Polar residues" evidence="1">
    <location>
        <begin position="382"/>
        <end position="399"/>
    </location>
</feature>
<dbReference type="HOGENOM" id="CLU_038931_1_1_6"/>
<reference evidence="3 4" key="1">
    <citation type="submission" date="2006-02" db="EMBL/GenBank/DDBJ databases">
        <authorList>
            <person name="Waterbury J."/>
            <person name="Ferriera S."/>
            <person name="Johnson J."/>
            <person name="Kravitz S."/>
            <person name="Halpern A."/>
            <person name="Remington K."/>
            <person name="Beeson K."/>
            <person name="Tran B."/>
            <person name="Rogers Y.-H."/>
            <person name="Friedman R."/>
            <person name="Venter J.C."/>
        </authorList>
    </citation>
    <scope>NUCLEOTIDE SEQUENCE [LARGE SCALE GENOMIC DNA]</scope>
    <source>
        <strain evidence="3 4">Nb-231</strain>
    </source>
</reference>
<feature type="domain" description="Phosphatidate phosphatase APP1 catalytic" evidence="2">
    <location>
        <begin position="151"/>
        <end position="305"/>
    </location>
</feature>
<dbReference type="Pfam" id="PF09949">
    <property type="entry name" value="APP1_cat"/>
    <property type="match status" value="1"/>
</dbReference>
<dbReference type="InterPro" id="IPR019236">
    <property type="entry name" value="APP1_cat"/>
</dbReference>
<dbReference type="OrthoDB" id="9789875at2"/>
<dbReference type="PANTHER" id="PTHR28208">
    <property type="entry name" value="PHOSPHATIDATE PHOSPHATASE APP1"/>
    <property type="match status" value="1"/>
</dbReference>
<evidence type="ECO:0000256" key="1">
    <source>
        <dbReference type="SAM" id="MobiDB-lite"/>
    </source>
</evidence>
<dbReference type="EMBL" id="AAOF01000001">
    <property type="protein sequence ID" value="EAR23071.1"/>
    <property type="molecule type" value="Genomic_DNA"/>
</dbReference>
<protein>
    <recommendedName>
        <fullName evidence="2">Phosphatidate phosphatase APP1 catalytic domain-containing protein</fullName>
    </recommendedName>
</protein>
<keyword evidence="4" id="KW-1185">Reference proteome</keyword>
<dbReference type="RefSeq" id="WP_005003943.1">
    <property type="nucleotide sequence ID" value="NZ_CH672427.1"/>
</dbReference>
<sequence length="399" mass="44646">MGHDIRRALRRAVRVLGKSVRTDAQQHGFALHPYRGYGSSEQIFAIGRVLRQSNMRHTRRTKGGFGYDLLAAVRHFTRRGAAGVRLAARFYGNETHTSTDRDGYFRVQMAPGSALAPDQLWHMLELEVLEPKIDLKCQAEVFIPSDSARFVVISDIDDTVMYTGVANRFMMLWRMFVQDAASRVAFPGVAAFYRALYQGVSGNETNPVLFVSRGPWSLYEMLDTFFNIHNIPAGPLLFLREWGVSLLRPLPRRAKEHKLELIRGILALYKDLPCVLIGDSGQHDPETYARVLQEYPDKVHAIYIRAISRATRRTHEIEALAQQVAAAGSTLVLASDSFSMAEHAATLGLIAPAAVTEIAKERRAQGEAPPQSAPEVHGPLTKMTTPPRQTTRNGSRTWR</sequence>
<evidence type="ECO:0000313" key="3">
    <source>
        <dbReference type="EMBL" id="EAR23071.1"/>
    </source>
</evidence>
<dbReference type="Proteomes" id="UP000003374">
    <property type="component" value="Unassembled WGS sequence"/>
</dbReference>
<evidence type="ECO:0000313" key="4">
    <source>
        <dbReference type="Proteomes" id="UP000003374"/>
    </source>
</evidence>
<dbReference type="InterPro" id="IPR052935">
    <property type="entry name" value="Mg2+_PAP"/>
</dbReference>
<evidence type="ECO:0000259" key="2">
    <source>
        <dbReference type="Pfam" id="PF09949"/>
    </source>
</evidence>
<comment type="caution">
    <text evidence="3">The sequence shown here is derived from an EMBL/GenBank/DDBJ whole genome shotgun (WGS) entry which is preliminary data.</text>
</comment>
<organism evidence="3 4">
    <name type="scientific">Nitrococcus mobilis Nb-231</name>
    <dbReference type="NCBI Taxonomy" id="314278"/>
    <lineage>
        <taxon>Bacteria</taxon>
        <taxon>Pseudomonadati</taxon>
        <taxon>Pseudomonadota</taxon>
        <taxon>Gammaproteobacteria</taxon>
        <taxon>Chromatiales</taxon>
        <taxon>Ectothiorhodospiraceae</taxon>
        <taxon>Nitrococcus</taxon>
    </lineage>
</organism>
<dbReference type="STRING" id="314278.NB231_14663"/>
<dbReference type="GO" id="GO:0008195">
    <property type="term" value="F:phosphatidate phosphatase activity"/>
    <property type="evidence" value="ECO:0007669"/>
    <property type="project" value="InterPro"/>
</dbReference>
<name>A4BL83_9GAMM</name>
<accession>A4BL83</accession>
<gene>
    <name evidence="3" type="ORF">NB231_14663</name>
</gene>
<dbReference type="eggNOG" id="COG4850">
    <property type="taxonomic scope" value="Bacteria"/>
</dbReference>
<dbReference type="PANTHER" id="PTHR28208:SF3">
    <property type="entry name" value="PHOSPHATIDATE PHOSPHATASE APP1"/>
    <property type="match status" value="1"/>
</dbReference>
<dbReference type="AlphaFoldDB" id="A4BL83"/>
<proteinExistence type="predicted"/>
<feature type="region of interest" description="Disordered" evidence="1">
    <location>
        <begin position="361"/>
        <end position="399"/>
    </location>
</feature>